<dbReference type="InterPro" id="IPR031656">
    <property type="entry name" value="DAO_C"/>
</dbReference>
<proteinExistence type="inferred from homology"/>
<feature type="domain" description="FAD dependent oxidoreductase" evidence="7">
    <location>
        <begin position="17"/>
        <end position="336"/>
    </location>
</feature>
<gene>
    <name evidence="9" type="ORF">RM544_00910</name>
</gene>
<evidence type="ECO:0000256" key="5">
    <source>
        <dbReference type="ARBA" id="ARBA00023002"/>
    </source>
</evidence>
<dbReference type="InterPro" id="IPR036188">
    <property type="entry name" value="FAD/NAD-bd_sf"/>
</dbReference>
<organism evidence="9 10">
    <name type="scientific">Brumicola blandensis</name>
    <dbReference type="NCBI Taxonomy" id="3075611"/>
    <lineage>
        <taxon>Bacteria</taxon>
        <taxon>Pseudomonadati</taxon>
        <taxon>Pseudomonadota</taxon>
        <taxon>Gammaproteobacteria</taxon>
        <taxon>Alteromonadales</taxon>
        <taxon>Alteromonadaceae</taxon>
        <taxon>Brumicola</taxon>
    </lineage>
</organism>
<keyword evidence="3" id="KW-0285">Flavoprotein</keyword>
<dbReference type="SUPFAM" id="SSF51905">
    <property type="entry name" value="FAD/NAD(P)-binding domain"/>
    <property type="match status" value="1"/>
</dbReference>
<sequence length="549" mass="61787">MILRETNIDKLSAEVFDVLVLGAGINGAVSAASLSRKGASVAMIDKGDFAGHTSSNSSNLAWGGIKYLENHEYLLVNKLCKSRNHLMRSYPSTVQEIRFLTTLQKGFRFPAWFVFIGTFLYWLMGRFFTQAPQFLSSAKIKALEPAIDVSNAQGGFEYSDAFLHDNDARFVFNFVRSAMDNGAIVTNYVGAEKSEKVDGIWHTQAIDQETGLAFTIRSKSIINACGPMVDQYNDQVEQKTEHQHLFSKGVHLIVDKLTKVDKVLAFFASDGRLFFVIPMGQKTCLGTTDNQIEDPHPEVSEADRDFILDNVNALLDLEKPLTRDDIISERCGVRPLAVKGGQGEADWVQLSRKHAIDVNKEDKYLSVFGGKLTDCINVGEEIADIIEDLGISLSHRDAIWYGESAANIKQEFEYRAALIGLDDMTPSYSSEKLTTRLWRRYDIHALQILDEIQRDPTQAEQLMKNAEYLRAEVHYAARREMITKLEDFVRRRSKIEMVLRKTDIVNTPGMIEACEILFGEKAAEKRKEYIDKVLQQYPGTPVAVAANNK</sequence>
<keyword evidence="6" id="KW-1133">Transmembrane helix</keyword>
<comment type="cofactor">
    <cofactor evidence="1">
        <name>FAD</name>
        <dbReference type="ChEBI" id="CHEBI:57692"/>
    </cofactor>
</comment>
<evidence type="ECO:0000259" key="8">
    <source>
        <dbReference type="Pfam" id="PF16901"/>
    </source>
</evidence>
<keyword evidence="10" id="KW-1185">Reference proteome</keyword>
<dbReference type="InterPro" id="IPR006076">
    <property type="entry name" value="FAD-dep_OxRdtase"/>
</dbReference>
<dbReference type="Proteomes" id="UP001249020">
    <property type="component" value="Unassembled WGS sequence"/>
</dbReference>
<dbReference type="Gene3D" id="3.50.50.60">
    <property type="entry name" value="FAD/NAD(P)-binding domain"/>
    <property type="match status" value="1"/>
</dbReference>
<evidence type="ECO:0000256" key="2">
    <source>
        <dbReference type="ARBA" id="ARBA00007330"/>
    </source>
</evidence>
<feature type="domain" description="Alpha-glycerophosphate oxidase C-terminal" evidence="8">
    <location>
        <begin position="430"/>
        <end position="502"/>
    </location>
</feature>
<keyword evidence="6" id="KW-0812">Transmembrane</keyword>
<dbReference type="PANTHER" id="PTHR11985">
    <property type="entry name" value="GLYCEROL-3-PHOSPHATE DEHYDROGENASE"/>
    <property type="match status" value="1"/>
</dbReference>
<evidence type="ECO:0000313" key="10">
    <source>
        <dbReference type="Proteomes" id="UP001249020"/>
    </source>
</evidence>
<dbReference type="PRINTS" id="PR01001">
    <property type="entry name" value="FADG3PDH"/>
</dbReference>
<evidence type="ECO:0000256" key="1">
    <source>
        <dbReference type="ARBA" id="ARBA00001974"/>
    </source>
</evidence>
<reference evidence="9 10" key="1">
    <citation type="submission" date="2023-09" db="EMBL/GenBank/DDBJ databases">
        <authorList>
            <person name="Rey-Velasco X."/>
        </authorList>
    </citation>
    <scope>NUCLEOTIDE SEQUENCE [LARGE SCALE GENOMIC DNA]</scope>
    <source>
        <strain evidence="9 10">W409</strain>
    </source>
</reference>
<dbReference type="GO" id="GO:0046168">
    <property type="term" value="P:glycerol-3-phosphate catabolic process"/>
    <property type="evidence" value="ECO:0007669"/>
    <property type="project" value="TreeGrafter"/>
</dbReference>
<dbReference type="InterPro" id="IPR038299">
    <property type="entry name" value="DAO_C_sf"/>
</dbReference>
<dbReference type="InterPro" id="IPR000447">
    <property type="entry name" value="G3P_DH_FAD-dep"/>
</dbReference>
<feature type="transmembrane region" description="Helical" evidence="6">
    <location>
        <begin position="107"/>
        <end position="124"/>
    </location>
</feature>
<dbReference type="EMBL" id="JAVRIE010000001">
    <property type="protein sequence ID" value="MDT0581090.1"/>
    <property type="molecule type" value="Genomic_DNA"/>
</dbReference>
<dbReference type="GO" id="GO:0004368">
    <property type="term" value="F:glycerol-3-phosphate dehydrogenase (quinone) activity"/>
    <property type="evidence" value="ECO:0007669"/>
    <property type="project" value="InterPro"/>
</dbReference>
<keyword evidence="4" id="KW-0274">FAD</keyword>
<keyword evidence="5 9" id="KW-0560">Oxidoreductase</keyword>
<keyword evidence="6" id="KW-0472">Membrane</keyword>
<dbReference type="Gene3D" id="3.30.9.10">
    <property type="entry name" value="D-Amino Acid Oxidase, subunit A, domain 2"/>
    <property type="match status" value="1"/>
</dbReference>
<evidence type="ECO:0000256" key="6">
    <source>
        <dbReference type="SAM" id="Phobius"/>
    </source>
</evidence>
<dbReference type="PANTHER" id="PTHR11985:SF15">
    <property type="entry name" value="GLYCEROL-3-PHOSPHATE DEHYDROGENASE, MITOCHONDRIAL"/>
    <property type="match status" value="1"/>
</dbReference>
<protein>
    <submittedName>
        <fullName evidence="9">Glycerol-3-phosphate dehydrogenase/oxidase</fullName>
        <ecNumber evidence="9">1.-.-.-</ecNumber>
    </submittedName>
</protein>
<evidence type="ECO:0000256" key="4">
    <source>
        <dbReference type="ARBA" id="ARBA00022827"/>
    </source>
</evidence>
<dbReference type="AlphaFoldDB" id="A0AAW8QWS6"/>
<comment type="caution">
    <text evidence="9">The sequence shown here is derived from an EMBL/GenBank/DDBJ whole genome shotgun (WGS) entry which is preliminary data.</text>
</comment>
<dbReference type="Gene3D" id="1.10.8.870">
    <property type="entry name" value="Alpha-glycerophosphate oxidase, cap domain"/>
    <property type="match status" value="1"/>
</dbReference>
<evidence type="ECO:0000256" key="3">
    <source>
        <dbReference type="ARBA" id="ARBA00022630"/>
    </source>
</evidence>
<dbReference type="EC" id="1.-.-.-" evidence="9"/>
<name>A0AAW8QWS6_9ALTE</name>
<dbReference type="Pfam" id="PF01266">
    <property type="entry name" value="DAO"/>
    <property type="match status" value="1"/>
</dbReference>
<evidence type="ECO:0000313" key="9">
    <source>
        <dbReference type="EMBL" id="MDT0581090.1"/>
    </source>
</evidence>
<dbReference type="Pfam" id="PF16901">
    <property type="entry name" value="DAO_C"/>
    <property type="match status" value="1"/>
</dbReference>
<comment type="similarity">
    <text evidence="2">Belongs to the FAD-dependent glycerol-3-phosphate dehydrogenase family.</text>
</comment>
<dbReference type="RefSeq" id="WP_311359905.1">
    <property type="nucleotide sequence ID" value="NZ_JAVRIE010000001.1"/>
</dbReference>
<accession>A0AAW8QWS6</accession>
<evidence type="ECO:0000259" key="7">
    <source>
        <dbReference type="Pfam" id="PF01266"/>
    </source>
</evidence>